<evidence type="ECO:0000313" key="4">
    <source>
        <dbReference type="Proteomes" id="UP001230317"/>
    </source>
</evidence>
<dbReference type="SUPFAM" id="SSF47413">
    <property type="entry name" value="lambda repressor-like DNA-binding domains"/>
    <property type="match status" value="1"/>
</dbReference>
<evidence type="ECO:0000259" key="2">
    <source>
        <dbReference type="PROSITE" id="PS50943"/>
    </source>
</evidence>
<dbReference type="InterPro" id="IPR001387">
    <property type="entry name" value="Cro/C1-type_HTH"/>
</dbReference>
<dbReference type="AlphaFoldDB" id="A0AAP4BZ98"/>
<evidence type="ECO:0000313" key="3">
    <source>
        <dbReference type="EMBL" id="MDK4335936.1"/>
    </source>
</evidence>
<dbReference type="InterPro" id="IPR010982">
    <property type="entry name" value="Lambda_DNA-bd_dom_sf"/>
</dbReference>
<dbReference type="RefSeq" id="WP_284611429.1">
    <property type="nucleotide sequence ID" value="NZ_JASNUI010000010.1"/>
</dbReference>
<dbReference type="GO" id="GO:0003677">
    <property type="term" value="F:DNA binding"/>
    <property type="evidence" value="ECO:0007669"/>
    <property type="project" value="UniProtKB-KW"/>
</dbReference>
<keyword evidence="1" id="KW-0238">DNA-binding</keyword>
<dbReference type="NCBIfam" id="TIGR02607">
    <property type="entry name" value="antidote_HigA"/>
    <property type="match status" value="1"/>
</dbReference>
<dbReference type="Proteomes" id="UP001230317">
    <property type="component" value="Unassembled WGS sequence"/>
</dbReference>
<gene>
    <name evidence="3" type="ORF">QPX58_11035</name>
</gene>
<dbReference type="PANTHER" id="PTHR36924:SF1">
    <property type="entry name" value="ANTITOXIN HIGA-1"/>
    <property type="match status" value="1"/>
</dbReference>
<organism evidence="3 4">
    <name type="scientific">Corynebacterium accolens</name>
    <dbReference type="NCBI Taxonomy" id="38284"/>
    <lineage>
        <taxon>Bacteria</taxon>
        <taxon>Bacillati</taxon>
        <taxon>Actinomycetota</taxon>
        <taxon>Actinomycetes</taxon>
        <taxon>Mycobacteriales</taxon>
        <taxon>Corynebacteriaceae</taxon>
        <taxon>Corynebacterium</taxon>
    </lineage>
</organism>
<proteinExistence type="predicted"/>
<name>A0AAP4BZ98_9CORY</name>
<evidence type="ECO:0000256" key="1">
    <source>
        <dbReference type="ARBA" id="ARBA00023125"/>
    </source>
</evidence>
<protein>
    <submittedName>
        <fullName evidence="3">HigA family addiction module antitoxin</fullName>
    </submittedName>
</protein>
<dbReference type="PROSITE" id="PS50943">
    <property type="entry name" value="HTH_CROC1"/>
    <property type="match status" value="1"/>
</dbReference>
<feature type="domain" description="HTH cro/C1-type" evidence="2">
    <location>
        <begin position="35"/>
        <end position="82"/>
    </location>
</feature>
<dbReference type="EMBL" id="JASNVU010000017">
    <property type="protein sequence ID" value="MDK4335936.1"/>
    <property type="molecule type" value="Genomic_DNA"/>
</dbReference>
<accession>A0AAP4BZ98</accession>
<reference evidence="3" key="1">
    <citation type="submission" date="2023-05" db="EMBL/GenBank/DDBJ databases">
        <title>Metabolic capabilities are highly conserved among human nasal-associated Corynebacterium species in pangenomic analyses.</title>
        <authorList>
            <person name="Tran T.H."/>
            <person name="Roberts A.Q."/>
            <person name="Escapa I.F."/>
            <person name="Gao W."/>
            <person name="Conlan S."/>
            <person name="Kong H."/>
            <person name="Segre J.A."/>
            <person name="Kelly M.S."/>
            <person name="Lemon K.P."/>
        </authorList>
    </citation>
    <scope>NUCLEOTIDE SEQUENCE</scope>
    <source>
        <strain evidence="3">KPL2618</strain>
    </source>
</reference>
<dbReference type="Gene3D" id="1.10.260.40">
    <property type="entry name" value="lambda repressor-like DNA-binding domains"/>
    <property type="match status" value="1"/>
</dbReference>
<dbReference type="CDD" id="cd00093">
    <property type="entry name" value="HTH_XRE"/>
    <property type="match status" value="1"/>
</dbReference>
<dbReference type="InterPro" id="IPR013430">
    <property type="entry name" value="Toxin_antidote_HigA"/>
</dbReference>
<dbReference type="Pfam" id="PF01381">
    <property type="entry name" value="HTH_3"/>
    <property type="match status" value="1"/>
</dbReference>
<sequence>MLTSSITTNDSEGALDTVPVPHPGEVLSEEFLAPLGITQYRLAQDVFSSKSQISKLVRGRIGLSADMALRLSAYFGNSAEFWLGLQEEYDLWCARRTTDTSGIIAWDKHTA</sequence>
<dbReference type="PANTHER" id="PTHR36924">
    <property type="entry name" value="ANTITOXIN HIGA-1"/>
    <property type="match status" value="1"/>
</dbReference>
<comment type="caution">
    <text evidence="3">The sequence shown here is derived from an EMBL/GenBank/DDBJ whole genome shotgun (WGS) entry which is preliminary data.</text>
</comment>
<dbReference type="SMART" id="SM00530">
    <property type="entry name" value="HTH_XRE"/>
    <property type="match status" value="1"/>
</dbReference>